<feature type="region of interest" description="Disordered" evidence="1">
    <location>
        <begin position="1"/>
        <end position="296"/>
    </location>
</feature>
<dbReference type="OrthoDB" id="2506276at2759"/>
<feature type="compositionally biased region" description="Low complexity" evidence="1">
    <location>
        <begin position="81"/>
        <end position="102"/>
    </location>
</feature>
<feature type="compositionally biased region" description="Basic and acidic residues" evidence="1">
    <location>
        <begin position="246"/>
        <end position="264"/>
    </location>
</feature>
<feature type="compositionally biased region" description="Polar residues" evidence="1">
    <location>
        <begin position="1"/>
        <end position="10"/>
    </location>
</feature>
<feature type="region of interest" description="Disordered" evidence="1">
    <location>
        <begin position="431"/>
        <end position="458"/>
    </location>
</feature>
<reference evidence="2 3" key="1">
    <citation type="submission" date="2019-05" db="EMBL/GenBank/DDBJ databases">
        <title>Emergence of the Ug99 lineage of the wheat stem rust pathogen through somatic hybridization.</title>
        <authorList>
            <person name="Li F."/>
            <person name="Upadhyaya N.M."/>
            <person name="Sperschneider J."/>
            <person name="Matny O."/>
            <person name="Nguyen-Phuc H."/>
            <person name="Mago R."/>
            <person name="Raley C."/>
            <person name="Miller M.E."/>
            <person name="Silverstein K.A.T."/>
            <person name="Henningsen E."/>
            <person name="Hirsch C.D."/>
            <person name="Visser B."/>
            <person name="Pretorius Z.A."/>
            <person name="Steffenson B.J."/>
            <person name="Schwessinger B."/>
            <person name="Dodds P.N."/>
            <person name="Figueroa M."/>
        </authorList>
    </citation>
    <scope>NUCLEOTIDE SEQUENCE [LARGE SCALE GENOMIC DNA]</scope>
    <source>
        <strain evidence="2">21-0</strain>
    </source>
</reference>
<gene>
    <name evidence="2" type="ORF">PGT21_020309</name>
</gene>
<evidence type="ECO:0000313" key="2">
    <source>
        <dbReference type="EMBL" id="KAA1113083.1"/>
    </source>
</evidence>
<feature type="compositionally biased region" description="Polar residues" evidence="1">
    <location>
        <begin position="210"/>
        <end position="221"/>
    </location>
</feature>
<sequence length="458" mass="50705">MNFSKTTSFSPLHIRTADTPPKVEKVITPGRELTREERKVARRRNGPTDVLPTYAGKRLTFTLPPATGPKFGQLSQPDVIPSNNNNPPQSSNPTIPNTPSTSAFQKPRKVLKSPLGREISVADCAKPNQEPPDPSSSKKANGKSSKGKENAQPTSQGHDNLPSSASIKPTVKKPVPHVSETRPSKASAKSGKSSQVVQRKEERSEFSCDSDATPTVLNTPRGSPGSSSDSSKMKTLACKIFTPGVPRKEPKNSQKLAETSRKTDINSLFDRPTTTSEAPKAEKNLAQESQQDPAEEQIYIVADRLLRQDDPLEKSIEDGVELSLETQRLLLKIKSQLNPPDIISISIRKLIQDELEKVDQRLLLVSDRRDEDDSEDEDEGEDERIEAESERAALASLLENFKTEMLDYSDQLVRYGLLKVKLQQLQTLETDLQSQLQPSTSSQQPAKRKPPKKKHRSK</sequence>
<feature type="compositionally biased region" description="Low complexity" evidence="1">
    <location>
        <begin position="431"/>
        <end position="445"/>
    </location>
</feature>
<feature type="compositionally biased region" description="Low complexity" evidence="1">
    <location>
        <begin position="135"/>
        <end position="144"/>
    </location>
</feature>
<organism evidence="2 3">
    <name type="scientific">Puccinia graminis f. sp. tritici</name>
    <dbReference type="NCBI Taxonomy" id="56615"/>
    <lineage>
        <taxon>Eukaryota</taxon>
        <taxon>Fungi</taxon>
        <taxon>Dikarya</taxon>
        <taxon>Basidiomycota</taxon>
        <taxon>Pucciniomycotina</taxon>
        <taxon>Pucciniomycetes</taxon>
        <taxon>Pucciniales</taxon>
        <taxon>Pucciniaceae</taxon>
        <taxon>Puccinia</taxon>
    </lineage>
</organism>
<evidence type="ECO:0000313" key="3">
    <source>
        <dbReference type="Proteomes" id="UP000324748"/>
    </source>
</evidence>
<proteinExistence type="predicted"/>
<dbReference type="Proteomes" id="UP000324748">
    <property type="component" value="Unassembled WGS sequence"/>
</dbReference>
<comment type="caution">
    <text evidence="2">The sequence shown here is derived from an EMBL/GenBank/DDBJ whole genome shotgun (WGS) entry which is preliminary data.</text>
</comment>
<feature type="compositionally biased region" description="Acidic residues" evidence="1">
    <location>
        <begin position="372"/>
        <end position="385"/>
    </location>
</feature>
<evidence type="ECO:0000256" key="1">
    <source>
        <dbReference type="SAM" id="MobiDB-lite"/>
    </source>
</evidence>
<dbReference type="AlphaFoldDB" id="A0A5B0QJ49"/>
<feature type="region of interest" description="Disordered" evidence="1">
    <location>
        <begin position="368"/>
        <end position="387"/>
    </location>
</feature>
<feature type="compositionally biased region" description="Low complexity" evidence="1">
    <location>
        <begin position="184"/>
        <end position="194"/>
    </location>
</feature>
<dbReference type="EMBL" id="VSWC01000015">
    <property type="protein sequence ID" value="KAA1113083.1"/>
    <property type="molecule type" value="Genomic_DNA"/>
</dbReference>
<feature type="compositionally biased region" description="Polar residues" evidence="1">
    <location>
        <begin position="151"/>
        <end position="167"/>
    </location>
</feature>
<protein>
    <submittedName>
        <fullName evidence="2">Uncharacterized protein</fullName>
    </submittedName>
</protein>
<feature type="compositionally biased region" description="Basic residues" evidence="1">
    <location>
        <begin position="446"/>
        <end position="458"/>
    </location>
</feature>
<name>A0A5B0QJ49_PUCGR</name>
<keyword evidence="3" id="KW-1185">Reference proteome</keyword>
<accession>A0A5B0QJ49</accession>